<dbReference type="GO" id="GO:0004497">
    <property type="term" value="F:monooxygenase activity"/>
    <property type="evidence" value="ECO:0007669"/>
    <property type="project" value="UniProtKB-KW"/>
</dbReference>
<name>A0A2P5EQU1_TREOI</name>
<evidence type="ECO:0000256" key="8">
    <source>
        <dbReference type="ARBA" id="ARBA00023033"/>
    </source>
</evidence>
<evidence type="ECO:0000256" key="6">
    <source>
        <dbReference type="ARBA" id="ARBA00023002"/>
    </source>
</evidence>
<keyword evidence="7" id="KW-0408">Iron</keyword>
<keyword evidence="4" id="KW-0349">Heme</keyword>
<dbReference type="InParanoid" id="A0A2P5EQU1"/>
<keyword evidence="6" id="KW-0560">Oxidoreductase</keyword>
<dbReference type="EMBL" id="JXTC01000111">
    <property type="protein sequence ID" value="PON87928.1"/>
    <property type="molecule type" value="Genomic_DNA"/>
</dbReference>
<sequence>MLERGESKEPVDVELTKLPNNIITRMIMGRGNRYSKHALIGKFNLDDYFWFCKNLNLQDLKRRCKEIHDKFDAKVELNYKEA</sequence>
<evidence type="ECO:0000256" key="7">
    <source>
        <dbReference type="ARBA" id="ARBA00023004"/>
    </source>
</evidence>
<proteinExistence type="inferred from homology"/>
<evidence type="ECO:0000256" key="3">
    <source>
        <dbReference type="ARBA" id="ARBA00010617"/>
    </source>
</evidence>
<gene>
    <name evidence="10" type="ORF">TorRG33x02_163070</name>
</gene>
<comment type="similarity">
    <text evidence="3">Belongs to the cytochrome P450 family.</text>
</comment>
<dbReference type="PANTHER" id="PTHR47943:SF8">
    <property type="entry name" value="CYTOCHROME P450"/>
    <property type="match status" value="1"/>
</dbReference>
<evidence type="ECO:0000256" key="9">
    <source>
        <dbReference type="ARBA" id="ARBA00023136"/>
    </source>
</evidence>
<comment type="cofactor">
    <cofactor evidence="1">
        <name>heme</name>
        <dbReference type="ChEBI" id="CHEBI:30413"/>
    </cofactor>
</comment>
<dbReference type="PANTHER" id="PTHR47943">
    <property type="entry name" value="CYTOCHROME P450 93A3-LIKE"/>
    <property type="match status" value="1"/>
</dbReference>
<keyword evidence="9" id="KW-0472">Membrane</keyword>
<evidence type="ECO:0000256" key="5">
    <source>
        <dbReference type="ARBA" id="ARBA00022723"/>
    </source>
</evidence>
<organism evidence="10 11">
    <name type="scientific">Trema orientale</name>
    <name type="common">Charcoal tree</name>
    <name type="synonym">Celtis orientalis</name>
    <dbReference type="NCBI Taxonomy" id="63057"/>
    <lineage>
        <taxon>Eukaryota</taxon>
        <taxon>Viridiplantae</taxon>
        <taxon>Streptophyta</taxon>
        <taxon>Embryophyta</taxon>
        <taxon>Tracheophyta</taxon>
        <taxon>Spermatophyta</taxon>
        <taxon>Magnoliopsida</taxon>
        <taxon>eudicotyledons</taxon>
        <taxon>Gunneridae</taxon>
        <taxon>Pentapetalae</taxon>
        <taxon>rosids</taxon>
        <taxon>fabids</taxon>
        <taxon>Rosales</taxon>
        <taxon>Cannabaceae</taxon>
        <taxon>Trema</taxon>
    </lineage>
</organism>
<reference evidence="11" key="1">
    <citation type="submission" date="2016-06" db="EMBL/GenBank/DDBJ databases">
        <title>Parallel loss of symbiosis genes in relatives of nitrogen-fixing non-legume Parasponia.</title>
        <authorList>
            <person name="Van Velzen R."/>
            <person name="Holmer R."/>
            <person name="Bu F."/>
            <person name="Rutten L."/>
            <person name="Van Zeijl A."/>
            <person name="Liu W."/>
            <person name="Santuari L."/>
            <person name="Cao Q."/>
            <person name="Sharma T."/>
            <person name="Shen D."/>
            <person name="Roswanjaya Y."/>
            <person name="Wardhani T."/>
            <person name="Kalhor M.S."/>
            <person name="Jansen J."/>
            <person name="Van den Hoogen J."/>
            <person name="Gungor B."/>
            <person name="Hartog M."/>
            <person name="Hontelez J."/>
            <person name="Verver J."/>
            <person name="Yang W.-C."/>
            <person name="Schijlen E."/>
            <person name="Repin R."/>
            <person name="Schilthuizen M."/>
            <person name="Schranz E."/>
            <person name="Heidstra R."/>
            <person name="Miyata K."/>
            <person name="Fedorova E."/>
            <person name="Kohlen W."/>
            <person name="Bisseling T."/>
            <person name="Smit S."/>
            <person name="Geurts R."/>
        </authorList>
    </citation>
    <scope>NUCLEOTIDE SEQUENCE [LARGE SCALE GENOMIC DNA]</scope>
    <source>
        <strain evidence="11">cv. RG33-2</strain>
    </source>
</reference>
<keyword evidence="8" id="KW-0503">Monooxygenase</keyword>
<dbReference type="GO" id="GO:0046872">
    <property type="term" value="F:metal ion binding"/>
    <property type="evidence" value="ECO:0007669"/>
    <property type="project" value="UniProtKB-KW"/>
</dbReference>
<dbReference type="OrthoDB" id="1103324at2759"/>
<accession>A0A2P5EQU1</accession>
<evidence type="ECO:0000313" key="11">
    <source>
        <dbReference type="Proteomes" id="UP000237000"/>
    </source>
</evidence>
<comment type="subcellular location">
    <subcellularLocation>
        <location evidence="2">Membrane</location>
    </subcellularLocation>
</comment>
<evidence type="ECO:0000256" key="4">
    <source>
        <dbReference type="ARBA" id="ARBA00022617"/>
    </source>
</evidence>
<keyword evidence="11" id="KW-1185">Reference proteome</keyword>
<dbReference type="STRING" id="63057.A0A2P5EQU1"/>
<evidence type="ECO:0000313" key="10">
    <source>
        <dbReference type="EMBL" id="PON87928.1"/>
    </source>
</evidence>
<keyword evidence="5" id="KW-0479">Metal-binding</keyword>
<protein>
    <submittedName>
        <fullName evidence="10">Uncharacterized protein</fullName>
    </submittedName>
</protein>
<dbReference type="GO" id="GO:0016020">
    <property type="term" value="C:membrane"/>
    <property type="evidence" value="ECO:0007669"/>
    <property type="project" value="UniProtKB-SubCell"/>
</dbReference>
<dbReference type="Proteomes" id="UP000237000">
    <property type="component" value="Unassembled WGS sequence"/>
</dbReference>
<comment type="caution">
    <text evidence="10">The sequence shown here is derived from an EMBL/GenBank/DDBJ whole genome shotgun (WGS) entry which is preliminary data.</text>
</comment>
<evidence type="ECO:0000256" key="1">
    <source>
        <dbReference type="ARBA" id="ARBA00001971"/>
    </source>
</evidence>
<evidence type="ECO:0000256" key="2">
    <source>
        <dbReference type="ARBA" id="ARBA00004370"/>
    </source>
</evidence>
<dbReference type="AlphaFoldDB" id="A0A2P5EQU1"/>